<keyword evidence="1" id="KW-1133">Transmembrane helix</keyword>
<gene>
    <name evidence="2" type="ORF">IFE19_10760</name>
</gene>
<evidence type="ECO:0000313" key="2">
    <source>
        <dbReference type="EMBL" id="QTC86630.1"/>
    </source>
</evidence>
<feature type="transmembrane region" description="Helical" evidence="1">
    <location>
        <begin position="87"/>
        <end position="105"/>
    </location>
</feature>
<organism evidence="2 3">
    <name type="scientific">Brevundimonas pondensis</name>
    <dbReference type="NCBI Taxonomy" id="2774189"/>
    <lineage>
        <taxon>Bacteria</taxon>
        <taxon>Pseudomonadati</taxon>
        <taxon>Pseudomonadota</taxon>
        <taxon>Alphaproteobacteria</taxon>
        <taxon>Caulobacterales</taxon>
        <taxon>Caulobacteraceae</taxon>
        <taxon>Brevundimonas</taxon>
    </lineage>
</organism>
<dbReference type="Proteomes" id="UP000663942">
    <property type="component" value="Chromosome"/>
</dbReference>
<dbReference type="RefSeq" id="WP_207822171.1">
    <property type="nucleotide sequence ID" value="NZ_CP062006.1"/>
</dbReference>
<feature type="transmembrane region" description="Helical" evidence="1">
    <location>
        <begin position="145"/>
        <end position="165"/>
    </location>
</feature>
<evidence type="ECO:0000313" key="3">
    <source>
        <dbReference type="Proteomes" id="UP000663942"/>
    </source>
</evidence>
<accession>A0ABX7SIJ3</accession>
<reference evidence="2 3" key="1">
    <citation type="submission" date="2020-09" db="EMBL/GenBank/DDBJ databases">
        <title>Brevundimonas sp. LVF1 isolated from an oligotrophic pond in Goettingen, Germany.</title>
        <authorList>
            <person name="Friedrich I."/>
            <person name="Klassen A."/>
            <person name="Neubauer H."/>
            <person name="Schneider D."/>
            <person name="Hertel R."/>
            <person name="Daniel R."/>
        </authorList>
    </citation>
    <scope>NUCLEOTIDE SEQUENCE [LARGE SCALE GENOMIC DNA]</scope>
    <source>
        <strain evidence="2 3">LVF1</strain>
    </source>
</reference>
<dbReference type="EMBL" id="CP062006">
    <property type="protein sequence ID" value="QTC86630.1"/>
    <property type="molecule type" value="Genomic_DNA"/>
</dbReference>
<keyword evidence="1" id="KW-0812">Transmembrane</keyword>
<protein>
    <submittedName>
        <fullName evidence="2">Uncharacterized protein</fullName>
    </submittedName>
</protein>
<feature type="transmembrane region" description="Helical" evidence="1">
    <location>
        <begin position="27"/>
        <end position="47"/>
    </location>
</feature>
<feature type="transmembrane region" description="Helical" evidence="1">
    <location>
        <begin position="117"/>
        <end position="139"/>
    </location>
</feature>
<evidence type="ECO:0000256" key="1">
    <source>
        <dbReference type="SAM" id="Phobius"/>
    </source>
</evidence>
<proteinExistence type="predicted"/>
<keyword evidence="1" id="KW-0472">Membrane</keyword>
<sequence length="178" mass="19605">MNQNVKLWLRAANPFTPPRGMAEAQRAARVGAVALGIEALASAISSIRTMADPSYMRDLMSQQFAQMQIPAKELEFQMAIFDAMRPMMAMLSLAIVVLMATVAVVQWRQMTRSIPIAMLLFGAYSIVTTIGVLAFGFFPKGAMDGWAMFSWALFAILSLPVIASYRGATALEKLKRTY</sequence>
<keyword evidence="3" id="KW-1185">Reference proteome</keyword>
<name>A0ABX7SIJ3_9CAUL</name>